<dbReference type="AlphaFoldDB" id="A0A1I1Z4Y0"/>
<dbReference type="GO" id="GO:0004527">
    <property type="term" value="F:exonuclease activity"/>
    <property type="evidence" value="ECO:0007669"/>
    <property type="project" value="UniProtKB-KW"/>
</dbReference>
<dbReference type="InterPro" id="IPR036397">
    <property type="entry name" value="RNaseH_sf"/>
</dbReference>
<dbReference type="EMBL" id="FOMX01000011">
    <property type="protein sequence ID" value="SFE26769.1"/>
    <property type="molecule type" value="Genomic_DNA"/>
</dbReference>
<keyword evidence="2" id="KW-0540">Nuclease</keyword>
<dbReference type="SUPFAM" id="SSF53098">
    <property type="entry name" value="Ribonuclease H-like"/>
    <property type="match status" value="1"/>
</dbReference>
<feature type="domain" description="Predicted 3'-5' exonuclease PolB-like" evidence="1">
    <location>
        <begin position="227"/>
        <end position="353"/>
    </location>
</feature>
<keyword evidence="2" id="KW-0269">Exonuclease</keyword>
<dbReference type="Proteomes" id="UP000199400">
    <property type="component" value="Unassembled WGS sequence"/>
</dbReference>
<name>A0A1I1Z4Y0_9BACT</name>
<keyword evidence="2" id="KW-0378">Hydrolase</keyword>
<keyword evidence="3" id="KW-1185">Reference proteome</keyword>
<organism evidence="2 3">
    <name type="scientific">Nannocystis exedens</name>
    <dbReference type="NCBI Taxonomy" id="54"/>
    <lineage>
        <taxon>Bacteria</taxon>
        <taxon>Pseudomonadati</taxon>
        <taxon>Myxococcota</taxon>
        <taxon>Polyangia</taxon>
        <taxon>Nannocystales</taxon>
        <taxon>Nannocystaceae</taxon>
        <taxon>Nannocystis</taxon>
    </lineage>
</organism>
<dbReference type="InterPro" id="IPR019288">
    <property type="entry name" value="3'-5'_exonuclease_PolB-like"/>
</dbReference>
<gene>
    <name evidence="2" type="ORF">SAMN02745121_03633</name>
</gene>
<dbReference type="InterPro" id="IPR012337">
    <property type="entry name" value="RNaseH-like_sf"/>
</dbReference>
<sequence length="363" mass="39748">MQSPVSELVPRPQGPELLADLTTLVPDPNRLCVAYASLMQVQEGRTRQGRPYFDLVVSDAGRTIAAKIWDDAPEAMEAVKAARRGQAVKLLFRVEQYQGALQLNVRKLRGAQDDDDGYAPARVFGEGFERVAGKLCRTLVFDLETAPAHDPATMPASVVEAIRRHATREGCEPELVMSLSPLFGQIVSLAFMDGEDLDSEVWALGVPPGGDPRRLVGEVPPWLQLVSERELLQAFWLLAAQAEVVVSYNGRNFDVPFLLGRSLVHQVPARVDLLGSPYSVRPHLDLYRMVATGRSVGPASLDAVCWALGVESPKDGMSGADVAPAYARGELGAIATYNRGDVRATASVYQRVRDTVLRFREDW</sequence>
<evidence type="ECO:0000313" key="3">
    <source>
        <dbReference type="Proteomes" id="UP000199400"/>
    </source>
</evidence>
<dbReference type="STRING" id="54.SAMN02745121_03633"/>
<accession>A0A1I1Z4Y0</accession>
<dbReference type="GO" id="GO:0003676">
    <property type="term" value="F:nucleic acid binding"/>
    <property type="evidence" value="ECO:0007669"/>
    <property type="project" value="InterPro"/>
</dbReference>
<dbReference type="Gene3D" id="3.30.420.10">
    <property type="entry name" value="Ribonuclease H-like superfamily/Ribonuclease H"/>
    <property type="match status" value="1"/>
</dbReference>
<proteinExistence type="predicted"/>
<protein>
    <submittedName>
        <fullName evidence="2">Predicted 3'-5' exonuclease related to the exonuclease domain of PolB</fullName>
    </submittedName>
</protein>
<evidence type="ECO:0000259" key="1">
    <source>
        <dbReference type="Pfam" id="PF10108"/>
    </source>
</evidence>
<reference evidence="3" key="1">
    <citation type="submission" date="2016-10" db="EMBL/GenBank/DDBJ databases">
        <authorList>
            <person name="Varghese N."/>
            <person name="Submissions S."/>
        </authorList>
    </citation>
    <scope>NUCLEOTIDE SEQUENCE [LARGE SCALE GENOMIC DNA]</scope>
    <source>
        <strain evidence="3">ATCC 25963</strain>
    </source>
</reference>
<dbReference type="Pfam" id="PF10108">
    <property type="entry name" value="DNA_pol_B_exo2"/>
    <property type="match status" value="1"/>
</dbReference>
<evidence type="ECO:0000313" key="2">
    <source>
        <dbReference type="EMBL" id="SFE26769.1"/>
    </source>
</evidence>